<sequence>KKETAEGKKIQLLEDAMSKASTDNSVSTIVELTTSFQPNFGNHNRMRAFYYSKKKKKKSINQRRHIEIQKNCYCHKLC</sequence>
<dbReference type="EMBL" id="KV921859">
    <property type="protein sequence ID" value="ORE11201.1"/>
    <property type="molecule type" value="Genomic_DNA"/>
</dbReference>
<proteinExistence type="predicted"/>
<accession>A0A1X0RGY1</accession>
<reference evidence="1" key="1">
    <citation type="journal article" date="2016" name="Proc. Natl. Acad. Sci. U.S.A.">
        <title>Lipid metabolic changes in an early divergent fungus govern the establishment of a mutualistic symbiosis with endobacteria.</title>
        <authorList>
            <person name="Lastovetsky O.A."/>
            <person name="Gaspar M.L."/>
            <person name="Mondo S.J."/>
            <person name="LaButti K.M."/>
            <person name="Sandor L."/>
            <person name="Grigoriev I.V."/>
            <person name="Henry S.A."/>
            <person name="Pawlowska T.E."/>
        </authorList>
    </citation>
    <scope>NUCLEOTIDE SEQUENCE [LARGE SCALE GENOMIC DNA]</scope>
    <source>
        <strain evidence="1">ATCC 52814</strain>
    </source>
</reference>
<protein>
    <submittedName>
        <fullName evidence="1">Uncharacterized protein</fullName>
    </submittedName>
</protein>
<dbReference type="Proteomes" id="UP000242414">
    <property type="component" value="Unassembled WGS sequence"/>
</dbReference>
<feature type="non-terminal residue" evidence="1">
    <location>
        <position position="1"/>
    </location>
</feature>
<name>A0A1X0RGY1_RHIZD</name>
<dbReference type="AlphaFoldDB" id="A0A1X0RGY1"/>
<organism evidence="1">
    <name type="scientific">Rhizopus microsporus var. microsporus</name>
    <dbReference type="NCBI Taxonomy" id="86635"/>
    <lineage>
        <taxon>Eukaryota</taxon>
        <taxon>Fungi</taxon>
        <taxon>Fungi incertae sedis</taxon>
        <taxon>Mucoromycota</taxon>
        <taxon>Mucoromycotina</taxon>
        <taxon>Mucoromycetes</taxon>
        <taxon>Mucorales</taxon>
        <taxon>Mucorineae</taxon>
        <taxon>Rhizopodaceae</taxon>
        <taxon>Rhizopus</taxon>
    </lineage>
</organism>
<gene>
    <name evidence="1" type="ORF">BCV72DRAFT_198346</name>
</gene>
<evidence type="ECO:0000313" key="1">
    <source>
        <dbReference type="EMBL" id="ORE11201.1"/>
    </source>
</evidence>
<dbReference type="VEuPathDB" id="FungiDB:BCV72DRAFT_198346"/>